<dbReference type="GO" id="GO:0016787">
    <property type="term" value="F:hydrolase activity"/>
    <property type="evidence" value="ECO:0007669"/>
    <property type="project" value="UniProtKB-KW"/>
</dbReference>
<evidence type="ECO:0000256" key="1">
    <source>
        <dbReference type="ARBA" id="ARBA00001968"/>
    </source>
</evidence>
<evidence type="ECO:0000256" key="5">
    <source>
        <dbReference type="ARBA" id="ARBA00035648"/>
    </source>
</evidence>
<evidence type="ECO:0000256" key="4">
    <source>
        <dbReference type="ARBA" id="ARBA00022801"/>
    </source>
</evidence>
<feature type="domain" description="Endoribonuclease YicC-like N-terminal" evidence="6">
    <location>
        <begin position="2"/>
        <end position="155"/>
    </location>
</feature>
<dbReference type="InterPro" id="IPR013527">
    <property type="entry name" value="YicC-like_N"/>
</dbReference>
<dbReference type="GO" id="GO:0004521">
    <property type="term" value="F:RNA endonuclease activity"/>
    <property type="evidence" value="ECO:0007669"/>
    <property type="project" value="InterPro"/>
</dbReference>
<organism evidence="8">
    <name type="scientific">marine sediment metagenome</name>
    <dbReference type="NCBI Taxonomy" id="412755"/>
    <lineage>
        <taxon>unclassified sequences</taxon>
        <taxon>metagenomes</taxon>
        <taxon>ecological metagenomes</taxon>
    </lineage>
</organism>
<sequence length="293" mass="32529">MLRSMTGFGSAKGKADGVEYDVEIRAVNHRYFKASIKLPEAWSSAETDVEARLRRDIQRGSVTVSVRMKVADEQAAYHVNMAAMARYVDQLRELEVDGNLTMRIDLGSLLQLPGVCEPPALEDLCVKTHAALMALIDEAVKGLIAMRQREGEALRTDLLANCDVIDEHLASVAERSPLVVSDYHERLHQRVAELTETGKISLDADVLTREVAIFAERCDIAEEISRLGGHLDQFRKTVNASEASGRKLDFITQEMLREANTIGSKANDTEIARAVVEIKTAVDRIKEQVQNVE</sequence>
<reference evidence="8" key="1">
    <citation type="journal article" date="2015" name="Nature">
        <title>Complex archaea that bridge the gap between prokaryotes and eukaryotes.</title>
        <authorList>
            <person name="Spang A."/>
            <person name="Saw J.H."/>
            <person name="Jorgensen S.L."/>
            <person name="Zaremba-Niedzwiedzka K."/>
            <person name="Martijn J."/>
            <person name="Lind A.E."/>
            <person name="van Eijk R."/>
            <person name="Schleper C."/>
            <person name="Guy L."/>
            <person name="Ettema T.J."/>
        </authorList>
    </citation>
    <scope>NUCLEOTIDE SEQUENCE</scope>
</reference>
<dbReference type="Pfam" id="PF08340">
    <property type="entry name" value="YicC-like_C"/>
    <property type="match status" value="1"/>
</dbReference>
<feature type="domain" description="Endoribonuclease YicC-like C-terminal" evidence="7">
    <location>
        <begin position="173"/>
        <end position="293"/>
    </location>
</feature>
<dbReference type="InterPro" id="IPR005229">
    <property type="entry name" value="YicC/YloC-like"/>
</dbReference>
<dbReference type="EMBL" id="LAZR01000165">
    <property type="protein sequence ID" value="KKN84927.1"/>
    <property type="molecule type" value="Genomic_DNA"/>
</dbReference>
<evidence type="ECO:0000259" key="7">
    <source>
        <dbReference type="Pfam" id="PF08340"/>
    </source>
</evidence>
<dbReference type="PANTHER" id="PTHR30636">
    <property type="entry name" value="UPF0701 PROTEIN YICC"/>
    <property type="match status" value="1"/>
</dbReference>
<evidence type="ECO:0000256" key="3">
    <source>
        <dbReference type="ARBA" id="ARBA00022759"/>
    </source>
</evidence>
<evidence type="ECO:0000313" key="8">
    <source>
        <dbReference type="EMBL" id="KKN84927.1"/>
    </source>
</evidence>
<accession>A0A0F9UC40</accession>
<keyword evidence="4" id="KW-0378">Hydrolase</keyword>
<protein>
    <recommendedName>
        <fullName evidence="9">YicC family protein</fullName>
    </recommendedName>
</protein>
<gene>
    <name evidence="8" type="ORF">LCGC14_0284520</name>
</gene>
<name>A0A0F9UC40_9ZZZZ</name>
<keyword evidence="2" id="KW-0540">Nuclease</keyword>
<dbReference type="Pfam" id="PF03755">
    <property type="entry name" value="YicC-like_N"/>
    <property type="match status" value="1"/>
</dbReference>
<evidence type="ECO:0000256" key="2">
    <source>
        <dbReference type="ARBA" id="ARBA00022722"/>
    </source>
</evidence>
<keyword evidence="3" id="KW-0255">Endonuclease</keyword>
<dbReference type="NCBIfam" id="TIGR00255">
    <property type="entry name" value="YicC/YloC family endoribonuclease"/>
    <property type="match status" value="1"/>
</dbReference>
<comment type="similarity">
    <text evidence="5">Belongs to the YicC/YloC family.</text>
</comment>
<comment type="caution">
    <text evidence="8">The sequence shown here is derived from an EMBL/GenBank/DDBJ whole genome shotgun (WGS) entry which is preliminary data.</text>
</comment>
<dbReference type="PANTHER" id="PTHR30636:SF3">
    <property type="entry name" value="UPF0701 PROTEIN YICC"/>
    <property type="match status" value="1"/>
</dbReference>
<evidence type="ECO:0008006" key="9">
    <source>
        <dbReference type="Google" id="ProtNLM"/>
    </source>
</evidence>
<comment type="cofactor">
    <cofactor evidence="1">
        <name>a divalent metal cation</name>
        <dbReference type="ChEBI" id="CHEBI:60240"/>
    </cofactor>
</comment>
<evidence type="ECO:0000259" key="6">
    <source>
        <dbReference type="Pfam" id="PF03755"/>
    </source>
</evidence>
<proteinExistence type="inferred from homology"/>
<dbReference type="AlphaFoldDB" id="A0A0F9UC40"/>
<dbReference type="InterPro" id="IPR013551">
    <property type="entry name" value="YicC-like_C"/>
</dbReference>